<dbReference type="PROSITE" id="PS51450">
    <property type="entry name" value="LRR"/>
    <property type="match status" value="1"/>
</dbReference>
<organism evidence="4 5">
    <name type="scientific">Exidia glandulosa HHB12029</name>
    <dbReference type="NCBI Taxonomy" id="1314781"/>
    <lineage>
        <taxon>Eukaryota</taxon>
        <taxon>Fungi</taxon>
        <taxon>Dikarya</taxon>
        <taxon>Basidiomycota</taxon>
        <taxon>Agaricomycotina</taxon>
        <taxon>Agaricomycetes</taxon>
        <taxon>Auriculariales</taxon>
        <taxon>Exidiaceae</taxon>
        <taxon>Exidia</taxon>
    </lineage>
</organism>
<name>A0A165ZXF8_EXIGL</name>
<evidence type="ECO:0000256" key="3">
    <source>
        <dbReference type="SAM" id="MobiDB-lite"/>
    </source>
</evidence>
<feature type="compositionally biased region" description="Polar residues" evidence="3">
    <location>
        <begin position="712"/>
        <end position="725"/>
    </location>
</feature>
<evidence type="ECO:0000256" key="1">
    <source>
        <dbReference type="ARBA" id="ARBA00022614"/>
    </source>
</evidence>
<evidence type="ECO:0000313" key="5">
    <source>
        <dbReference type="Proteomes" id="UP000077266"/>
    </source>
</evidence>
<keyword evidence="5" id="KW-1185">Reference proteome</keyword>
<dbReference type="Gene3D" id="3.80.10.10">
    <property type="entry name" value="Ribonuclease Inhibitor"/>
    <property type="match status" value="1"/>
</dbReference>
<feature type="compositionally biased region" description="Polar residues" evidence="3">
    <location>
        <begin position="685"/>
        <end position="700"/>
    </location>
</feature>
<feature type="compositionally biased region" description="Polar residues" evidence="3">
    <location>
        <begin position="617"/>
        <end position="638"/>
    </location>
</feature>
<reference evidence="4 5" key="1">
    <citation type="journal article" date="2016" name="Mol. Biol. Evol.">
        <title>Comparative Genomics of Early-Diverging Mushroom-Forming Fungi Provides Insights into the Origins of Lignocellulose Decay Capabilities.</title>
        <authorList>
            <person name="Nagy L.G."/>
            <person name="Riley R."/>
            <person name="Tritt A."/>
            <person name="Adam C."/>
            <person name="Daum C."/>
            <person name="Floudas D."/>
            <person name="Sun H."/>
            <person name="Yadav J.S."/>
            <person name="Pangilinan J."/>
            <person name="Larsson K.H."/>
            <person name="Matsuura K."/>
            <person name="Barry K."/>
            <person name="Labutti K."/>
            <person name="Kuo R."/>
            <person name="Ohm R.A."/>
            <person name="Bhattacharya S.S."/>
            <person name="Shirouzu T."/>
            <person name="Yoshinaga Y."/>
            <person name="Martin F.M."/>
            <person name="Grigoriev I.V."/>
            <person name="Hibbett D.S."/>
        </authorList>
    </citation>
    <scope>NUCLEOTIDE SEQUENCE [LARGE SCALE GENOMIC DNA]</scope>
    <source>
        <strain evidence="4 5">HHB12029</strain>
    </source>
</reference>
<evidence type="ECO:0000313" key="4">
    <source>
        <dbReference type="EMBL" id="KZV86539.1"/>
    </source>
</evidence>
<sequence length="941" mass="101470">MDATGASSSLAASKTAVPSTIYLTHELISKALRSSNDQGQTLDLSHLDLTEVTDANARDLAGAAVSPEDGDSDVLRVALGYNRLMALPKAFIALTRLRYLNLRSNLFSIFPVVLTAIPSLEVLDVSRNRIRRLPNDPGNLRNLRVFSISRNRFTKLPHYLTGFVNLEVLKVSHNPIQWPEGMKDEPDDPDDTSAMKRWLAALKAWLDESSGGASMRAENGDVSMSESVRSDYDMITPEADLVSDEDAVAHARNILSTPHARSFSIDSVSTTVSQLSEASDFTSPTDVDESSAFLSPLPSPVHSTTPDFSLSMADDSLIFDTPLVQEPQQHMRNASYSVGGPSRTLGTNLMANKSLPDLRMGFGEGSAQRKARRPPRLPDMPMASPAGSQNVSPGVYSPGFPSATRLRSATHGAVPSSSSQLSQTGETHTSSVDPERNAYFRRFSIQRPPPGNQPAQNLALLAVMDAARGIFFALSQVYEALRQFTVSVTNDGLSSVLQKVLHPARKFLSQLIDSLDRFDEQSKQPNPSPTVCRNVIQACKDSVSVFGKVVGVLNMHLSLVTASHDPRYTRWLLLILHGSMAEVSVSWQTISEHGDAIHPLLKAARSAAKSHAASRSLVSPVTKATETPSPSHQGSFTPNGPEWAPKNRRHAGSFSYKDLQIGRALPATDAPPGTPPPLRRPGHSNGASTPSLNGFATPSSFGDAFHSRDESYSSVFGNGLGSPNGQSTPQPSSASSQNRQQVAAAAVDQDLFATMDETIETASGVWSHLSEILQDSGDSRSPLASALQNAHDITRKLRDDLESIQIGTTPLLRKAMWEDANAFLKAVVQVVTEVKGLEGQQTLPMAVRKAIARLTQLTQEFAMFLQISSFAPSPTGPADGPRSPPSTGSLGRSRSARTPSSEKLTPRPKDVPLSAQPQQQAFKIPPSPYSKPLARRKDEDG</sequence>
<dbReference type="EMBL" id="KV426152">
    <property type="protein sequence ID" value="KZV86539.1"/>
    <property type="molecule type" value="Genomic_DNA"/>
</dbReference>
<keyword evidence="1" id="KW-0433">Leucine-rich repeat</keyword>
<keyword evidence="2" id="KW-0677">Repeat</keyword>
<dbReference type="InParanoid" id="A0A165ZXF8"/>
<feature type="region of interest" description="Disordered" evidence="3">
    <location>
        <begin position="277"/>
        <end position="298"/>
    </location>
</feature>
<dbReference type="InterPro" id="IPR019487">
    <property type="entry name" value="RAM_signalling_pathway_SOG2"/>
</dbReference>
<dbReference type="AlphaFoldDB" id="A0A165ZXF8"/>
<dbReference type="InterPro" id="IPR001611">
    <property type="entry name" value="Leu-rich_rpt"/>
</dbReference>
<feature type="region of interest" description="Disordered" evidence="3">
    <location>
        <begin position="613"/>
        <end position="649"/>
    </location>
</feature>
<feature type="compositionally biased region" description="Polar residues" evidence="3">
    <location>
        <begin position="415"/>
        <end position="432"/>
    </location>
</feature>
<dbReference type="PANTHER" id="PTHR48051">
    <property type="match status" value="1"/>
</dbReference>
<feature type="region of interest" description="Disordered" evidence="3">
    <location>
        <begin position="358"/>
        <end position="436"/>
    </location>
</feature>
<feature type="region of interest" description="Disordered" evidence="3">
    <location>
        <begin position="665"/>
        <end position="742"/>
    </location>
</feature>
<dbReference type="SMART" id="SM00369">
    <property type="entry name" value="LRR_TYP"/>
    <property type="match status" value="3"/>
</dbReference>
<accession>A0A165ZXF8</accession>
<dbReference type="SUPFAM" id="SSF52058">
    <property type="entry name" value="L domain-like"/>
    <property type="match status" value="1"/>
</dbReference>
<protein>
    <recommendedName>
        <fullName evidence="6">L domain-like protein</fullName>
    </recommendedName>
</protein>
<dbReference type="Pfam" id="PF10428">
    <property type="entry name" value="SOG2"/>
    <property type="match status" value="1"/>
</dbReference>
<dbReference type="STRING" id="1314781.A0A165ZXF8"/>
<dbReference type="GO" id="GO:0005737">
    <property type="term" value="C:cytoplasm"/>
    <property type="evidence" value="ECO:0007669"/>
    <property type="project" value="TreeGrafter"/>
</dbReference>
<dbReference type="InterPro" id="IPR032675">
    <property type="entry name" value="LRR_dom_sf"/>
</dbReference>
<evidence type="ECO:0000256" key="2">
    <source>
        <dbReference type="ARBA" id="ARBA00022737"/>
    </source>
</evidence>
<feature type="region of interest" description="Disordered" evidence="3">
    <location>
        <begin position="872"/>
        <end position="941"/>
    </location>
</feature>
<feature type="compositionally biased region" description="Low complexity" evidence="3">
    <location>
        <begin position="726"/>
        <end position="742"/>
    </location>
</feature>
<dbReference type="InterPro" id="IPR050216">
    <property type="entry name" value="LRR_domain-containing"/>
</dbReference>
<gene>
    <name evidence="4" type="ORF">EXIGLDRAFT_774500</name>
</gene>
<dbReference type="Proteomes" id="UP000077266">
    <property type="component" value="Unassembled WGS sequence"/>
</dbReference>
<dbReference type="InterPro" id="IPR003591">
    <property type="entry name" value="Leu-rich_rpt_typical-subtyp"/>
</dbReference>
<proteinExistence type="predicted"/>
<evidence type="ECO:0008006" key="6">
    <source>
        <dbReference type="Google" id="ProtNLM"/>
    </source>
</evidence>
<dbReference type="OrthoDB" id="1394818at2759"/>
<dbReference type="Pfam" id="PF13855">
    <property type="entry name" value="LRR_8"/>
    <property type="match status" value="1"/>
</dbReference>
<feature type="compositionally biased region" description="Polar residues" evidence="3">
    <location>
        <begin position="885"/>
        <end position="903"/>
    </location>
</feature>
<dbReference type="PANTHER" id="PTHR48051:SF46">
    <property type="entry name" value="LEUCINE RICH REPEAT-CONTAINING DOMAIN PROTEIN"/>
    <property type="match status" value="1"/>
</dbReference>